<dbReference type="EMBL" id="MK279909">
    <property type="protein sequence ID" value="AZS12634.1"/>
    <property type="molecule type" value="Genomic_DNA"/>
</dbReference>
<dbReference type="RefSeq" id="YP_009842796.1">
    <property type="nucleotide sequence ID" value="NC_048743.1"/>
</dbReference>
<sequence>MTNFITVTTKDVSQFTGKPKLFAINVDRIVTVEPALFEIARGMDAVDTVEGCSIIVFANEAHVLEVDCRDPFDHVMFRIGKAGGIVDVTEVAS</sequence>
<evidence type="ECO:0000313" key="1">
    <source>
        <dbReference type="EMBL" id="AZS12634.1"/>
    </source>
</evidence>
<protein>
    <submittedName>
        <fullName evidence="1">Uncharacterized protein</fullName>
    </submittedName>
</protein>
<dbReference type="KEGG" id="vg:55613057"/>
<name>A0A3S9UQS2_9CAUD</name>
<dbReference type="Proteomes" id="UP000288363">
    <property type="component" value="Segment"/>
</dbReference>
<dbReference type="GeneID" id="55613057"/>
<organism evidence="1 2">
    <name type="scientific">Mycobacterium phage DrLupo</name>
    <dbReference type="NCBI Taxonomy" id="2499037"/>
    <lineage>
        <taxon>Viruses</taxon>
        <taxon>Duplodnaviria</taxon>
        <taxon>Heunggongvirae</taxon>
        <taxon>Uroviricota</taxon>
        <taxon>Caudoviricetes</taxon>
        <taxon>Barnyardvirus</taxon>
        <taxon>Barnyardvirus drlupo</taxon>
    </lineage>
</organism>
<accession>A0A3S9UQS2</accession>
<reference evidence="1 2" key="1">
    <citation type="submission" date="2018-12" db="EMBL/GenBank/DDBJ databases">
        <authorList>
            <person name="Almail A."/>
            <person name="Dorhout K.E."/>
            <person name="Johnson J."/>
            <person name="Jorgensen H.J."/>
            <person name="Tolsma S."/>
            <person name="Garlena R.A."/>
            <person name="Russell D.A."/>
            <person name="Pope W.H."/>
            <person name="Jacobs-Sera D."/>
            <person name="Hatfull G.F."/>
        </authorList>
    </citation>
    <scope>NUCLEOTIDE SEQUENCE [LARGE SCALE GENOMIC DNA]</scope>
</reference>
<gene>
    <name evidence="1" type="primary">98</name>
    <name evidence="1" type="ORF">SEA_DRLUPO_98</name>
</gene>
<keyword evidence="2" id="KW-1185">Reference proteome</keyword>
<proteinExistence type="predicted"/>
<evidence type="ECO:0000313" key="2">
    <source>
        <dbReference type="Proteomes" id="UP000288363"/>
    </source>
</evidence>